<dbReference type="AlphaFoldDB" id="A0A7W6RYJ0"/>
<evidence type="ECO:0000259" key="8">
    <source>
        <dbReference type="Pfam" id="PF01435"/>
    </source>
</evidence>
<dbReference type="GO" id="GO:0004222">
    <property type="term" value="F:metalloendopeptidase activity"/>
    <property type="evidence" value="ECO:0007669"/>
    <property type="project" value="InterPro"/>
</dbReference>
<evidence type="ECO:0000256" key="5">
    <source>
        <dbReference type="ARBA" id="ARBA00022833"/>
    </source>
</evidence>
<protein>
    <submittedName>
        <fullName evidence="9">Putative Zn-dependent protease</fullName>
    </submittedName>
</protein>
<dbReference type="InterPro" id="IPR006311">
    <property type="entry name" value="TAT_signal"/>
</dbReference>
<dbReference type="RefSeq" id="WP_184432777.1">
    <property type="nucleotide sequence ID" value="NZ_JACIGI010000007.1"/>
</dbReference>
<reference evidence="9 10" key="1">
    <citation type="submission" date="2020-08" db="EMBL/GenBank/DDBJ databases">
        <title>Genome sequencing of Purple Non-Sulfur Bacteria from various extreme environments.</title>
        <authorList>
            <person name="Mayer M."/>
        </authorList>
    </citation>
    <scope>NUCLEOTIDE SEQUENCE [LARGE SCALE GENOMIC DNA]</scope>
    <source>
        <strain evidence="9 10">JA135</strain>
    </source>
</reference>
<dbReference type="InterPro" id="IPR051156">
    <property type="entry name" value="Mito/Outer_Membr_Metalloprot"/>
</dbReference>
<dbReference type="GO" id="GO:0051603">
    <property type="term" value="P:proteolysis involved in protein catabolic process"/>
    <property type="evidence" value="ECO:0007669"/>
    <property type="project" value="TreeGrafter"/>
</dbReference>
<evidence type="ECO:0000256" key="6">
    <source>
        <dbReference type="ARBA" id="ARBA00023049"/>
    </source>
</evidence>
<proteinExistence type="predicted"/>
<dbReference type="Gene3D" id="3.30.2010.10">
    <property type="entry name" value="Metalloproteases ('zincins'), catalytic domain"/>
    <property type="match status" value="1"/>
</dbReference>
<feature type="domain" description="Peptidase M48" evidence="8">
    <location>
        <begin position="73"/>
        <end position="258"/>
    </location>
</feature>
<dbReference type="Pfam" id="PF01435">
    <property type="entry name" value="Peptidase_M48"/>
    <property type="match status" value="1"/>
</dbReference>
<keyword evidence="10" id="KW-1185">Reference proteome</keyword>
<dbReference type="GO" id="GO:0046872">
    <property type="term" value="F:metal ion binding"/>
    <property type="evidence" value="ECO:0007669"/>
    <property type="project" value="UniProtKB-KW"/>
</dbReference>
<keyword evidence="2 9" id="KW-0645">Protease</keyword>
<evidence type="ECO:0000256" key="2">
    <source>
        <dbReference type="ARBA" id="ARBA00022670"/>
    </source>
</evidence>
<name>A0A7W6RYJ0_9PROT</name>
<organism evidence="9 10">
    <name type="scientific">Roseospira goensis</name>
    <dbReference type="NCBI Taxonomy" id="391922"/>
    <lineage>
        <taxon>Bacteria</taxon>
        <taxon>Pseudomonadati</taxon>
        <taxon>Pseudomonadota</taxon>
        <taxon>Alphaproteobacteria</taxon>
        <taxon>Rhodospirillales</taxon>
        <taxon>Rhodospirillaceae</taxon>
        <taxon>Roseospira</taxon>
    </lineage>
</organism>
<dbReference type="EMBL" id="JACIGI010000007">
    <property type="protein sequence ID" value="MBB4285502.1"/>
    <property type="molecule type" value="Genomic_DNA"/>
</dbReference>
<dbReference type="PANTHER" id="PTHR22726">
    <property type="entry name" value="METALLOENDOPEPTIDASE OMA1"/>
    <property type="match status" value="1"/>
</dbReference>
<feature type="signal peptide" evidence="7">
    <location>
        <begin position="1"/>
        <end position="23"/>
    </location>
</feature>
<keyword evidence="4" id="KW-0378">Hydrolase</keyword>
<comment type="cofactor">
    <cofactor evidence="1">
        <name>Zn(2+)</name>
        <dbReference type="ChEBI" id="CHEBI:29105"/>
    </cofactor>
</comment>
<feature type="chain" id="PRO_5031179182" evidence="7">
    <location>
        <begin position="24"/>
        <end position="490"/>
    </location>
</feature>
<evidence type="ECO:0000313" key="10">
    <source>
        <dbReference type="Proteomes" id="UP000555728"/>
    </source>
</evidence>
<evidence type="ECO:0000256" key="1">
    <source>
        <dbReference type="ARBA" id="ARBA00001947"/>
    </source>
</evidence>
<keyword evidence="7" id="KW-0732">Signal</keyword>
<evidence type="ECO:0000256" key="3">
    <source>
        <dbReference type="ARBA" id="ARBA00022723"/>
    </source>
</evidence>
<dbReference type="GO" id="GO:0016020">
    <property type="term" value="C:membrane"/>
    <property type="evidence" value="ECO:0007669"/>
    <property type="project" value="TreeGrafter"/>
</dbReference>
<keyword evidence="3" id="KW-0479">Metal-binding</keyword>
<sequence length="490" mass="51785">MTLSRRFLLRGAAAAGLPLAAVAALTGCTANPATGRSSFMAFQSIEGDVATGRREYPKLVKAFGGAYDDRRVQGYVEGIGRRLAPFTEYPQLPYTFTVLDTPIVNAFALPGGYVGVTRGLLALASSEAELASVIGHELGHVNARHSAERMGQGMLAQLGVLVVGVATGSADLARLAGTAATLYVQSYSRDQEFEADMLGGRYMTRAGYDPEGMVGLLATLREQSQVEAAMKGLPPGQVDQFNMMSTHPRTIDRTRAALQQAQATRPADAVVGRAPYLQTIDGLVFGDRPENGVVDGRTFIHPTLRLRFTVPPGYVLRNGDDAVTARGPGGGLIQADLTPLRGDVGRTLQAQLAKTPARAFERLSVNGLPGATASVPLRTNQGRAEGQVVLVDLGGGQALRFLFAAPPGRFAAASGGFRETTYSLARLSPAEAAAIRARRLDVRTVRPGETVAALAQGLPYGRFNEAWFRLLNDMAAGAPVRPGQTVKVVG</sequence>
<dbReference type="PANTHER" id="PTHR22726:SF24">
    <property type="entry name" value="M48 FAMILY METALLOPEPTIDASE"/>
    <property type="match status" value="1"/>
</dbReference>
<comment type="caution">
    <text evidence="9">The sequence shown here is derived from an EMBL/GenBank/DDBJ whole genome shotgun (WGS) entry which is preliminary data.</text>
</comment>
<gene>
    <name evidence="9" type="ORF">GGD88_001220</name>
</gene>
<dbReference type="Proteomes" id="UP000555728">
    <property type="component" value="Unassembled WGS sequence"/>
</dbReference>
<evidence type="ECO:0000256" key="4">
    <source>
        <dbReference type="ARBA" id="ARBA00022801"/>
    </source>
</evidence>
<accession>A0A7W6RYJ0</accession>
<dbReference type="PROSITE" id="PS51318">
    <property type="entry name" value="TAT"/>
    <property type="match status" value="1"/>
</dbReference>
<dbReference type="PROSITE" id="PS51257">
    <property type="entry name" value="PROKAR_LIPOPROTEIN"/>
    <property type="match status" value="1"/>
</dbReference>
<dbReference type="InterPro" id="IPR001915">
    <property type="entry name" value="Peptidase_M48"/>
</dbReference>
<evidence type="ECO:0000256" key="7">
    <source>
        <dbReference type="SAM" id="SignalP"/>
    </source>
</evidence>
<keyword evidence="5" id="KW-0862">Zinc</keyword>
<evidence type="ECO:0000313" key="9">
    <source>
        <dbReference type="EMBL" id="MBB4285502.1"/>
    </source>
</evidence>
<keyword evidence="6" id="KW-0482">Metalloprotease</keyword>